<feature type="region of interest" description="Disordered" evidence="6">
    <location>
        <begin position="70"/>
        <end position="109"/>
    </location>
</feature>
<keyword evidence="2" id="KW-0963">Cytoplasm</keyword>
<dbReference type="Gramene" id="ABO98252">
    <property type="protein sequence ID" value="ABO98252"/>
    <property type="gene ID" value="OSTLU_26135"/>
</dbReference>
<evidence type="ECO:0000313" key="8">
    <source>
        <dbReference type="Proteomes" id="UP000001568"/>
    </source>
</evidence>
<name>A4S3Q2_OSTLU</name>
<keyword evidence="5" id="KW-0175">Coiled coil</keyword>
<evidence type="ECO:0000256" key="2">
    <source>
        <dbReference type="ARBA" id="ARBA00022490"/>
    </source>
</evidence>
<dbReference type="KEGG" id="olu:OSTLU_26135"/>
<dbReference type="RefSeq" id="XP_001419959.1">
    <property type="nucleotide sequence ID" value="XM_001419922.1"/>
</dbReference>
<gene>
    <name evidence="7" type="ORF">OSTLU_26135</name>
</gene>
<dbReference type="GeneID" id="5003998"/>
<feature type="coiled-coil region" evidence="5">
    <location>
        <begin position="237"/>
        <end position="383"/>
    </location>
</feature>
<feature type="region of interest" description="Disordered" evidence="6">
    <location>
        <begin position="1"/>
        <end position="29"/>
    </location>
</feature>
<dbReference type="OMA" id="WMAKISA"/>
<protein>
    <submittedName>
        <fullName evidence="7">Uncharacterized protein</fullName>
    </submittedName>
</protein>
<keyword evidence="8" id="KW-1185">Reference proteome</keyword>
<evidence type="ECO:0000313" key="7">
    <source>
        <dbReference type="EMBL" id="ABO98252.1"/>
    </source>
</evidence>
<evidence type="ECO:0000256" key="4">
    <source>
        <dbReference type="ARBA" id="ARBA00023175"/>
    </source>
</evidence>
<keyword evidence="3" id="KW-0518">Myosin</keyword>
<sequence length="590" mass="65864">MTTPAAPRWPSLSVERAAPGASDGDDVDDDAWVSFAEDAAVRARDDAETAVRDAEFERALERVREAKRERARAQARKATTRSAFLEDDAREERAREDEDGEVGGDVARGWRGEFAARDGDPAPAPRTLPQAWTAPTLNLNVDDEDVETFAREAATRATWASEAATAATRESDAVAELTQHVRRLSSALSACERRESAAEAAATAEAERAAATEHEYLQTKARLKARDLDIGELNQVVFALKRRVDELTDALDEARRDGEKYRMEIAELKVNDSELRRTVEKRAVSERMAYNANENTKRDILALQSKCRTLEEENGRLSERLAQSEDRGFEASKSAQRFHQLAEASARENEILQRANDAAANENARLNQELKELHKEVRAAHTQTSVDRANVNASVAYVPPPAPTRAPLEPVLEPQVAQPKISAHTVTQTTALTKQTSAPLADPKVNAPSIVTRVQMFDNSEYKRRMREGSGFFYDMQGVDAPKPKPPARRPAPSQPRPGERYVPPAEPLERSLSYDEWMAKISALEHEHMKLALDRDQIEAELNKLPLGAGRNMLERERKRELNDRLTQIRAALKINRESLRTVKDARHG</sequence>
<evidence type="ECO:0000256" key="5">
    <source>
        <dbReference type="SAM" id="Coils"/>
    </source>
</evidence>
<evidence type="ECO:0000256" key="6">
    <source>
        <dbReference type="SAM" id="MobiDB-lite"/>
    </source>
</evidence>
<feature type="region of interest" description="Disordered" evidence="6">
    <location>
        <begin position="114"/>
        <end position="133"/>
    </location>
</feature>
<proteinExistence type="predicted"/>
<dbReference type="Proteomes" id="UP000001568">
    <property type="component" value="Chromosome 10"/>
</dbReference>
<feature type="region of interest" description="Disordered" evidence="6">
    <location>
        <begin position="477"/>
        <end position="508"/>
    </location>
</feature>
<dbReference type="HOGENOM" id="CLU_462642_0_0_1"/>
<reference evidence="7 8" key="1">
    <citation type="journal article" date="2007" name="Proc. Natl. Acad. Sci. U.S.A.">
        <title>The tiny eukaryote Ostreococcus provides genomic insights into the paradox of plankton speciation.</title>
        <authorList>
            <person name="Palenik B."/>
            <person name="Grimwood J."/>
            <person name="Aerts A."/>
            <person name="Rouze P."/>
            <person name="Salamov A."/>
            <person name="Putnam N."/>
            <person name="Dupont C."/>
            <person name="Jorgensen R."/>
            <person name="Derelle E."/>
            <person name="Rombauts S."/>
            <person name="Zhou K."/>
            <person name="Otillar R."/>
            <person name="Merchant S.S."/>
            <person name="Podell S."/>
            <person name="Gaasterland T."/>
            <person name="Napoli C."/>
            <person name="Gendler K."/>
            <person name="Manuell A."/>
            <person name="Tai V."/>
            <person name="Vallon O."/>
            <person name="Piganeau G."/>
            <person name="Jancek S."/>
            <person name="Heijde M."/>
            <person name="Jabbari K."/>
            <person name="Bowler C."/>
            <person name="Lohr M."/>
            <person name="Robbens S."/>
            <person name="Werner G."/>
            <person name="Dubchak I."/>
            <person name="Pazour G.J."/>
            <person name="Ren Q."/>
            <person name="Paulsen I."/>
            <person name="Delwiche C."/>
            <person name="Schmutz J."/>
            <person name="Rokhsar D."/>
            <person name="Van de Peer Y."/>
            <person name="Moreau H."/>
            <person name="Grigoriev I.V."/>
        </authorList>
    </citation>
    <scope>NUCLEOTIDE SEQUENCE [LARGE SCALE GENOMIC DNA]</scope>
    <source>
        <strain evidence="7 8">CCE9901</strain>
    </source>
</reference>
<dbReference type="AlphaFoldDB" id="A4S3Q2"/>
<dbReference type="STRING" id="436017.A4S3Q2"/>
<organism evidence="7 8">
    <name type="scientific">Ostreococcus lucimarinus (strain CCE9901)</name>
    <dbReference type="NCBI Taxonomy" id="436017"/>
    <lineage>
        <taxon>Eukaryota</taxon>
        <taxon>Viridiplantae</taxon>
        <taxon>Chlorophyta</taxon>
        <taxon>Mamiellophyceae</taxon>
        <taxon>Mamiellales</taxon>
        <taxon>Bathycoccaceae</taxon>
        <taxon>Ostreococcus</taxon>
    </lineage>
</organism>
<dbReference type="PANTHER" id="PTHR46349">
    <property type="entry name" value="CINGULIN-LIKE PROTEIN 1-RELATED"/>
    <property type="match status" value="1"/>
</dbReference>
<dbReference type="OrthoDB" id="10535997at2759"/>
<comment type="subcellular location">
    <subcellularLocation>
        <location evidence="1">Cytoplasm</location>
    </subcellularLocation>
</comment>
<keyword evidence="4" id="KW-0505">Motor protein</keyword>
<dbReference type="GO" id="GO:0005923">
    <property type="term" value="C:bicellular tight junction"/>
    <property type="evidence" value="ECO:0007669"/>
    <property type="project" value="TreeGrafter"/>
</dbReference>
<evidence type="ECO:0000256" key="1">
    <source>
        <dbReference type="ARBA" id="ARBA00004496"/>
    </source>
</evidence>
<accession>A4S3Q2</accession>
<evidence type="ECO:0000256" key="3">
    <source>
        <dbReference type="ARBA" id="ARBA00023123"/>
    </source>
</evidence>
<dbReference type="EMBL" id="CP000590">
    <property type="protein sequence ID" value="ABO98252.1"/>
    <property type="molecule type" value="Genomic_DNA"/>
</dbReference>
<dbReference type="PANTHER" id="PTHR46349:SF6">
    <property type="entry name" value="MYOSIN-6-LIKE"/>
    <property type="match status" value="1"/>
</dbReference>